<dbReference type="AlphaFoldDB" id="M1ZT41"/>
<dbReference type="EMBL" id="AMXI01000197">
    <property type="protein sequence ID" value="EKN42972.1"/>
    <property type="molecule type" value="Genomic_DNA"/>
</dbReference>
<sequence length="201" mass="23118">MNLCTLEELKEFLNIEKDNTNQNDNTFKIYIEGVSETIIGMIGRDIFAQDYIEKYKGSNSNALILNNYPINTINSVEYVLDGEILNTVSEEEYDINTKSGILYKDTVWFRTGGSSYMSGKINFPRRHIRITYNAGHKEVPFDLKLLALELIQQQIAINNSDGAKKGLKSYSISDVRMEWKDEIKLNMQQIAIINKYRGLKI</sequence>
<dbReference type="CDD" id="cd08054">
    <property type="entry name" value="gp6"/>
    <property type="match status" value="1"/>
</dbReference>
<accession>M1ZT41</accession>
<gene>
    <name evidence="1" type="ORF">CFSAN001627_03605</name>
</gene>
<organism evidence="1 2">
    <name type="scientific">Clostridium botulinum CFSAN001627</name>
    <dbReference type="NCBI Taxonomy" id="1232189"/>
    <lineage>
        <taxon>Bacteria</taxon>
        <taxon>Bacillati</taxon>
        <taxon>Bacillota</taxon>
        <taxon>Clostridia</taxon>
        <taxon>Eubacteriales</taxon>
        <taxon>Clostridiaceae</taxon>
        <taxon>Clostridium</taxon>
    </lineage>
</organism>
<reference evidence="1 2" key="1">
    <citation type="submission" date="2012-10" db="EMBL/GenBank/DDBJ databases">
        <authorList>
            <person name="Strain E.A."/>
            <person name="Brown E."/>
            <person name="Allard M.W."/>
            <person name="Gonzalez-Escalona N."/>
            <person name="Timme R."/>
        </authorList>
    </citation>
    <scope>NUCLEOTIDE SEQUENCE [LARGE SCALE GENOMIC DNA]</scope>
    <source>
        <strain evidence="1 2">CFSAN001627</strain>
    </source>
</reference>
<name>M1ZT41_CLOBO</name>
<protein>
    <submittedName>
        <fullName evidence="1">Putative phage associated protein</fullName>
    </submittedName>
</protein>
<evidence type="ECO:0000313" key="1">
    <source>
        <dbReference type="EMBL" id="EKN42972.1"/>
    </source>
</evidence>
<dbReference type="PATRIC" id="fig|1232189.3.peg.590"/>
<reference evidence="1 2" key="2">
    <citation type="submission" date="2013-03" db="EMBL/GenBank/DDBJ databases">
        <title>Diversity in Clostridium botulinum.</title>
        <authorList>
            <person name="Timme R.E."/>
            <person name="Allard M."/>
            <person name="Luo Y."/>
            <person name="Strain E."/>
            <person name="Gonzalez-Escalona N."/>
            <person name="Brown E."/>
        </authorList>
    </citation>
    <scope>NUCLEOTIDE SEQUENCE [LARGE SCALE GENOMIC DNA]</scope>
    <source>
        <strain evidence="1 2">CFSAN001627</strain>
    </source>
</reference>
<proteinExistence type="predicted"/>
<evidence type="ECO:0000313" key="2">
    <source>
        <dbReference type="Proteomes" id="UP000011944"/>
    </source>
</evidence>
<comment type="caution">
    <text evidence="1">The sequence shown here is derived from an EMBL/GenBank/DDBJ whole genome shotgun (WGS) entry which is preliminary data.</text>
</comment>
<dbReference type="Proteomes" id="UP000011944">
    <property type="component" value="Unassembled WGS sequence"/>
</dbReference>